<protein>
    <submittedName>
        <fullName evidence="1">Uncharacterized protein</fullName>
    </submittedName>
</protein>
<gene>
    <name evidence="1" type="ORF">S03H2_64153</name>
</gene>
<name>X1I3T3_9ZZZZ</name>
<proteinExistence type="predicted"/>
<dbReference type="AlphaFoldDB" id="X1I3T3"/>
<feature type="non-terminal residue" evidence="1">
    <location>
        <position position="113"/>
    </location>
</feature>
<dbReference type="EMBL" id="BARU01041641">
    <property type="protein sequence ID" value="GAH77046.1"/>
    <property type="molecule type" value="Genomic_DNA"/>
</dbReference>
<accession>X1I3T3</accession>
<sequence>MSRGGYLNNNTFFSKFKEENLVLYDKIISVLANLKFGSTIYFDDIDIFIKEILTQYTLLERQILLSDIISENYSLFENSFEIFSKFQEEKDDSVFLNKTTLEVLDLIKTSEGC</sequence>
<evidence type="ECO:0000313" key="1">
    <source>
        <dbReference type="EMBL" id="GAH77046.1"/>
    </source>
</evidence>
<organism evidence="1">
    <name type="scientific">marine sediment metagenome</name>
    <dbReference type="NCBI Taxonomy" id="412755"/>
    <lineage>
        <taxon>unclassified sequences</taxon>
        <taxon>metagenomes</taxon>
        <taxon>ecological metagenomes</taxon>
    </lineage>
</organism>
<reference evidence="1" key="1">
    <citation type="journal article" date="2014" name="Front. Microbiol.">
        <title>High frequency of phylogenetically diverse reductive dehalogenase-homologous genes in deep subseafloor sedimentary metagenomes.</title>
        <authorList>
            <person name="Kawai M."/>
            <person name="Futagami T."/>
            <person name="Toyoda A."/>
            <person name="Takaki Y."/>
            <person name="Nishi S."/>
            <person name="Hori S."/>
            <person name="Arai W."/>
            <person name="Tsubouchi T."/>
            <person name="Morono Y."/>
            <person name="Uchiyama I."/>
            <person name="Ito T."/>
            <person name="Fujiyama A."/>
            <person name="Inagaki F."/>
            <person name="Takami H."/>
        </authorList>
    </citation>
    <scope>NUCLEOTIDE SEQUENCE</scope>
    <source>
        <strain evidence="1">Expedition CK06-06</strain>
    </source>
</reference>
<comment type="caution">
    <text evidence="1">The sequence shown here is derived from an EMBL/GenBank/DDBJ whole genome shotgun (WGS) entry which is preliminary data.</text>
</comment>